<keyword evidence="3" id="KW-0963">Cytoplasm</keyword>
<dbReference type="STRING" id="40148.A0A0E0B9I9"/>
<dbReference type="SUPFAM" id="SSF47616">
    <property type="entry name" value="GST C-terminal domain-like"/>
    <property type="match status" value="1"/>
</dbReference>
<evidence type="ECO:0000256" key="2">
    <source>
        <dbReference type="ARBA" id="ARBA00047960"/>
    </source>
</evidence>
<feature type="domain" description="GST C-terminal" evidence="5">
    <location>
        <begin position="107"/>
        <end position="238"/>
    </location>
</feature>
<sequence length="248" mass="25977">MAAAAAAGGGGSPDHELKLLGSTNPSPFVTRVELALALRGLTYDLVAVDLDRKTDLLLAANPVHAKVPVLIHRGRPVCESRVILEYIDDAFPFPGGGGAPLLPPADDPLARAAARFWAAHVDDEFVASWRPAYLGSTEGERAEGMARMAAAVGALEGALAAAEGKPFFGGDAPGLVDVTLGSVIPRTRANEALTGTRVLDAARTPLLAAWAERFGELDAARKVLPAVGDVVEYLETRLRMSNVVIARK</sequence>
<dbReference type="SUPFAM" id="SSF52833">
    <property type="entry name" value="Thioredoxin-like"/>
    <property type="match status" value="1"/>
</dbReference>
<dbReference type="InterPro" id="IPR036249">
    <property type="entry name" value="Thioredoxin-like_sf"/>
</dbReference>
<keyword evidence="1 3" id="KW-0808">Transferase</keyword>
<comment type="similarity">
    <text evidence="3">Belongs to the GST superfamily.</text>
</comment>
<keyword evidence="7" id="KW-1185">Reference proteome</keyword>
<comment type="catalytic activity">
    <reaction evidence="2 3">
        <text>RX + glutathione = an S-substituted glutathione + a halide anion + H(+)</text>
        <dbReference type="Rhea" id="RHEA:16437"/>
        <dbReference type="ChEBI" id="CHEBI:15378"/>
        <dbReference type="ChEBI" id="CHEBI:16042"/>
        <dbReference type="ChEBI" id="CHEBI:17792"/>
        <dbReference type="ChEBI" id="CHEBI:57925"/>
        <dbReference type="ChEBI" id="CHEBI:90779"/>
        <dbReference type="EC" id="2.5.1.18"/>
    </reaction>
</comment>
<reference evidence="6" key="1">
    <citation type="submission" date="2015-04" db="UniProtKB">
        <authorList>
            <consortium name="EnsemblPlants"/>
        </authorList>
    </citation>
    <scope>IDENTIFICATION</scope>
</reference>
<evidence type="ECO:0000256" key="1">
    <source>
        <dbReference type="ARBA" id="ARBA00022679"/>
    </source>
</evidence>
<dbReference type="Pfam" id="PF13417">
    <property type="entry name" value="GST_N_3"/>
    <property type="match status" value="1"/>
</dbReference>
<organism evidence="6">
    <name type="scientific">Oryza glumipatula</name>
    <dbReference type="NCBI Taxonomy" id="40148"/>
    <lineage>
        <taxon>Eukaryota</taxon>
        <taxon>Viridiplantae</taxon>
        <taxon>Streptophyta</taxon>
        <taxon>Embryophyta</taxon>
        <taxon>Tracheophyta</taxon>
        <taxon>Spermatophyta</taxon>
        <taxon>Magnoliopsida</taxon>
        <taxon>Liliopsida</taxon>
        <taxon>Poales</taxon>
        <taxon>Poaceae</taxon>
        <taxon>BOP clade</taxon>
        <taxon>Oryzoideae</taxon>
        <taxon>Oryzeae</taxon>
        <taxon>Oryzinae</taxon>
        <taxon>Oryza</taxon>
    </lineage>
</organism>
<dbReference type="GO" id="GO:0005829">
    <property type="term" value="C:cytosol"/>
    <property type="evidence" value="ECO:0007669"/>
    <property type="project" value="UniProtKB-SubCell"/>
</dbReference>
<evidence type="ECO:0000259" key="4">
    <source>
        <dbReference type="PROSITE" id="PS50404"/>
    </source>
</evidence>
<dbReference type="InterPro" id="IPR040079">
    <property type="entry name" value="Glutathione_S-Trfase"/>
</dbReference>
<dbReference type="InterPro" id="IPR036282">
    <property type="entry name" value="Glutathione-S-Trfase_C_sf"/>
</dbReference>
<dbReference type="GO" id="GO:0006749">
    <property type="term" value="P:glutathione metabolic process"/>
    <property type="evidence" value="ECO:0007669"/>
    <property type="project" value="InterPro"/>
</dbReference>
<dbReference type="PROSITE" id="PS50405">
    <property type="entry name" value="GST_CTER"/>
    <property type="match status" value="1"/>
</dbReference>
<feature type="domain" description="GST N-terminal" evidence="4">
    <location>
        <begin position="16"/>
        <end position="95"/>
    </location>
</feature>
<dbReference type="HOGENOM" id="CLU_011226_18_0_1"/>
<evidence type="ECO:0000313" key="6">
    <source>
        <dbReference type="EnsemblPlants" id="OGLUM10G07210.1"/>
    </source>
</evidence>
<dbReference type="SFLD" id="SFLDG01152">
    <property type="entry name" value="Main.3:_Omega-_and_Tau-like"/>
    <property type="match status" value="1"/>
</dbReference>
<dbReference type="GO" id="GO:0009407">
    <property type="term" value="P:toxin catabolic process"/>
    <property type="evidence" value="ECO:0007669"/>
    <property type="project" value="UniProtKB-ARBA"/>
</dbReference>
<name>A0A0E0B9I9_9ORYZ</name>
<reference evidence="6" key="2">
    <citation type="submission" date="2018-05" db="EMBL/GenBank/DDBJ databases">
        <title>OgluRS3 (Oryza glumaepatula Reference Sequence Version 3).</title>
        <authorList>
            <person name="Zhang J."/>
            <person name="Kudrna D."/>
            <person name="Lee S."/>
            <person name="Talag J."/>
            <person name="Welchert J."/>
            <person name="Wing R.A."/>
        </authorList>
    </citation>
    <scope>NUCLEOTIDE SEQUENCE [LARGE SCALE GENOMIC DNA]</scope>
</reference>
<evidence type="ECO:0000313" key="7">
    <source>
        <dbReference type="Proteomes" id="UP000026961"/>
    </source>
</evidence>
<dbReference type="AlphaFoldDB" id="A0A0E0B9I9"/>
<dbReference type="InterPro" id="IPR045073">
    <property type="entry name" value="Omega/Tau-like"/>
</dbReference>
<dbReference type="eggNOG" id="KOG0406">
    <property type="taxonomic scope" value="Eukaryota"/>
</dbReference>
<dbReference type="PANTHER" id="PTHR11260">
    <property type="entry name" value="GLUTATHIONE S-TRANSFERASE, GST, SUPERFAMILY, GST DOMAIN CONTAINING"/>
    <property type="match status" value="1"/>
</dbReference>
<dbReference type="GO" id="GO:0004364">
    <property type="term" value="F:glutathione transferase activity"/>
    <property type="evidence" value="ECO:0007669"/>
    <property type="project" value="UniProtKB-UniRule"/>
</dbReference>
<dbReference type="CDD" id="cd03058">
    <property type="entry name" value="GST_N_Tau"/>
    <property type="match status" value="1"/>
</dbReference>
<dbReference type="Gene3D" id="1.20.1050.10">
    <property type="match status" value="1"/>
</dbReference>
<dbReference type="EC" id="2.5.1.18" evidence="3"/>
<dbReference type="InterPro" id="IPR045074">
    <property type="entry name" value="GST_C_Tau"/>
</dbReference>
<evidence type="ECO:0000259" key="5">
    <source>
        <dbReference type="PROSITE" id="PS50405"/>
    </source>
</evidence>
<dbReference type="PANTHER" id="PTHR11260:SF511">
    <property type="entry name" value="GLUTATHIONE S-TRANSFERASE"/>
    <property type="match status" value="1"/>
</dbReference>
<dbReference type="PROSITE" id="PS50404">
    <property type="entry name" value="GST_NTER"/>
    <property type="match status" value="1"/>
</dbReference>
<dbReference type="EnsemblPlants" id="OGLUM10G07210.1">
    <property type="protein sequence ID" value="OGLUM10G07210.1"/>
    <property type="gene ID" value="OGLUM10G07210"/>
</dbReference>
<comment type="subcellular location">
    <subcellularLocation>
        <location evidence="3">Cytoplasm</location>
        <location evidence="3">Cytosol</location>
    </subcellularLocation>
</comment>
<dbReference type="SFLD" id="SFLDS00019">
    <property type="entry name" value="Glutathione_Transferase_(cytos"/>
    <property type="match status" value="1"/>
</dbReference>
<dbReference type="Proteomes" id="UP000026961">
    <property type="component" value="Chromosome 10"/>
</dbReference>
<dbReference type="Pfam" id="PF13410">
    <property type="entry name" value="GST_C_2"/>
    <property type="match status" value="1"/>
</dbReference>
<dbReference type="InterPro" id="IPR010987">
    <property type="entry name" value="Glutathione-S-Trfase_C-like"/>
</dbReference>
<comment type="function">
    <text evidence="3">Is involved in the conjugation of reduced glutathione to a wide number of exogenous and endogenous hydrophobic electrophiles.</text>
</comment>
<proteinExistence type="inferred from homology"/>
<dbReference type="CDD" id="cd03185">
    <property type="entry name" value="GST_C_Tau"/>
    <property type="match status" value="1"/>
</dbReference>
<dbReference type="Gene3D" id="3.40.30.10">
    <property type="entry name" value="Glutaredoxin"/>
    <property type="match status" value="1"/>
</dbReference>
<dbReference type="InterPro" id="IPR004045">
    <property type="entry name" value="Glutathione_S-Trfase_N"/>
</dbReference>
<dbReference type="FunFam" id="1.20.1050.10:FF:000016">
    <property type="entry name" value="Glutathione S-transferase U9"/>
    <property type="match status" value="1"/>
</dbReference>
<dbReference type="Gramene" id="OGLUM10G07210.1">
    <property type="protein sequence ID" value="OGLUM10G07210.1"/>
    <property type="gene ID" value="OGLUM10G07210"/>
</dbReference>
<dbReference type="SFLD" id="SFLDG00358">
    <property type="entry name" value="Main_(cytGST)"/>
    <property type="match status" value="1"/>
</dbReference>
<protein>
    <recommendedName>
        <fullName evidence="3">Glutathione S-transferase</fullName>
        <ecNumber evidence="3">2.5.1.18</ecNumber>
    </recommendedName>
</protein>
<accession>A0A0E0B9I9</accession>
<evidence type="ECO:0000256" key="3">
    <source>
        <dbReference type="RuleBase" id="RU369102"/>
    </source>
</evidence>